<dbReference type="EMBL" id="UAWN01000013">
    <property type="protein sequence ID" value="SQC38506.1"/>
    <property type="molecule type" value="Genomic_DNA"/>
</dbReference>
<dbReference type="PANTHER" id="PTHR23152:SF4">
    <property type="entry name" value="2-OXOADIPATE DEHYDROGENASE COMPLEX COMPONENT E1"/>
    <property type="match status" value="1"/>
</dbReference>
<dbReference type="SUPFAM" id="SSF52518">
    <property type="entry name" value="Thiamin diphosphate-binding fold (THDP-binding)"/>
    <property type="match status" value="1"/>
</dbReference>
<evidence type="ECO:0000256" key="2">
    <source>
        <dbReference type="ARBA" id="ARBA00012280"/>
    </source>
</evidence>
<reference evidence="6 7" key="1">
    <citation type="submission" date="2018-06" db="EMBL/GenBank/DDBJ databases">
        <authorList>
            <consortium name="Pathogen Informatics"/>
            <person name="Doyle S."/>
        </authorList>
    </citation>
    <scope>NUCLEOTIDE SEQUENCE [LARGE SCALE GENOMIC DNA]</scope>
    <source>
        <strain evidence="6 7">NCTC9128</strain>
    </source>
</reference>
<feature type="region of interest" description="Disordered" evidence="5">
    <location>
        <begin position="1"/>
        <end position="21"/>
    </location>
</feature>
<evidence type="ECO:0000256" key="5">
    <source>
        <dbReference type="SAM" id="MobiDB-lite"/>
    </source>
</evidence>
<dbReference type="GO" id="GO:0006099">
    <property type="term" value="P:tricarboxylic acid cycle"/>
    <property type="evidence" value="ECO:0007669"/>
    <property type="project" value="TreeGrafter"/>
</dbReference>
<evidence type="ECO:0000256" key="1">
    <source>
        <dbReference type="ARBA" id="ARBA00001964"/>
    </source>
</evidence>
<dbReference type="GO" id="GO:0005829">
    <property type="term" value="C:cytosol"/>
    <property type="evidence" value="ECO:0007669"/>
    <property type="project" value="TreeGrafter"/>
</dbReference>
<dbReference type="AlphaFoldDB" id="A0A2X3EM50"/>
<feature type="compositionally biased region" description="Low complexity" evidence="5">
    <location>
        <begin position="1"/>
        <end position="13"/>
    </location>
</feature>
<gene>
    <name evidence="6" type="primary">sucA_2</name>
    <name evidence="6" type="ORF">NCTC9128_04638</name>
</gene>
<sequence length="87" mass="9662">MPPSSKPTAAPSARNTWHITSTEEKRWIQQRIESVAGKASFTAEEKKRFLSELTAAEGLERYLGAKFPGAKRFSLEGGDALIPMLKR</sequence>
<keyword evidence="4" id="KW-0786">Thiamine pyrophosphate</keyword>
<comment type="cofactor">
    <cofactor evidence="1">
        <name>thiamine diphosphate</name>
        <dbReference type="ChEBI" id="CHEBI:58937"/>
    </cofactor>
</comment>
<keyword evidence="3 6" id="KW-0560">Oxidoreductase</keyword>
<evidence type="ECO:0000313" key="7">
    <source>
        <dbReference type="Proteomes" id="UP000251088"/>
    </source>
</evidence>
<dbReference type="GO" id="GO:0004591">
    <property type="term" value="F:oxoglutarate dehydrogenase (succinyl-transferring) activity"/>
    <property type="evidence" value="ECO:0007669"/>
    <property type="project" value="UniProtKB-EC"/>
</dbReference>
<protein>
    <recommendedName>
        <fullName evidence="2">oxoglutarate dehydrogenase (succinyl-transferring)</fullName>
        <ecNumber evidence="2">1.2.4.2</ecNumber>
    </recommendedName>
</protein>
<proteinExistence type="predicted"/>
<evidence type="ECO:0000313" key="6">
    <source>
        <dbReference type="EMBL" id="SQC38506.1"/>
    </source>
</evidence>
<evidence type="ECO:0000256" key="3">
    <source>
        <dbReference type="ARBA" id="ARBA00023002"/>
    </source>
</evidence>
<dbReference type="PANTHER" id="PTHR23152">
    <property type="entry name" value="2-OXOGLUTARATE DEHYDROGENASE"/>
    <property type="match status" value="1"/>
</dbReference>
<dbReference type="InterPro" id="IPR029061">
    <property type="entry name" value="THDP-binding"/>
</dbReference>
<dbReference type="EC" id="1.2.4.2" evidence="2"/>
<evidence type="ECO:0000256" key="4">
    <source>
        <dbReference type="ARBA" id="ARBA00023052"/>
    </source>
</evidence>
<organism evidence="6 7">
    <name type="scientific">Klebsiella pneumoniae</name>
    <dbReference type="NCBI Taxonomy" id="573"/>
    <lineage>
        <taxon>Bacteria</taxon>
        <taxon>Pseudomonadati</taxon>
        <taxon>Pseudomonadota</taxon>
        <taxon>Gammaproteobacteria</taxon>
        <taxon>Enterobacterales</taxon>
        <taxon>Enterobacteriaceae</taxon>
        <taxon>Klebsiella/Raoultella group</taxon>
        <taxon>Klebsiella</taxon>
        <taxon>Klebsiella pneumoniae complex</taxon>
    </lineage>
</organism>
<name>A0A2X3EM50_KLEPN</name>
<dbReference type="Gene3D" id="3.40.50.970">
    <property type="match status" value="1"/>
</dbReference>
<dbReference type="GO" id="GO:0030976">
    <property type="term" value="F:thiamine pyrophosphate binding"/>
    <property type="evidence" value="ECO:0007669"/>
    <property type="project" value="InterPro"/>
</dbReference>
<accession>A0A2X3EM50</accession>
<dbReference type="Proteomes" id="UP000251088">
    <property type="component" value="Unassembled WGS sequence"/>
</dbReference>
<dbReference type="InterPro" id="IPR011603">
    <property type="entry name" value="2oxoglutarate_DH_E1"/>
</dbReference>
<dbReference type="GO" id="GO:0045252">
    <property type="term" value="C:oxoglutarate dehydrogenase complex"/>
    <property type="evidence" value="ECO:0007669"/>
    <property type="project" value="TreeGrafter"/>
</dbReference>